<reference evidence="2 3" key="1">
    <citation type="submission" date="2014-04" db="EMBL/GenBank/DDBJ databases">
        <authorList>
            <consortium name="DOE Joint Genome Institute"/>
            <person name="Kuo A."/>
            <person name="Kohler A."/>
            <person name="Nagy L.G."/>
            <person name="Floudas D."/>
            <person name="Copeland A."/>
            <person name="Barry K.W."/>
            <person name="Cichocki N."/>
            <person name="Veneault-Fourrey C."/>
            <person name="LaButti K."/>
            <person name="Lindquist E.A."/>
            <person name="Lipzen A."/>
            <person name="Lundell T."/>
            <person name="Morin E."/>
            <person name="Murat C."/>
            <person name="Sun H."/>
            <person name="Tunlid A."/>
            <person name="Henrissat B."/>
            <person name="Grigoriev I.V."/>
            <person name="Hibbett D.S."/>
            <person name="Martin F."/>
            <person name="Nordberg H.P."/>
            <person name="Cantor M.N."/>
            <person name="Hua S.X."/>
        </authorList>
    </citation>
    <scope>NUCLEOTIDE SEQUENCE [LARGE SCALE GENOMIC DNA]</scope>
    <source>
        <strain evidence="2 3">LaAM-08-1</strain>
    </source>
</reference>
<proteinExistence type="predicted"/>
<protein>
    <submittedName>
        <fullName evidence="2">Uncharacterized protein</fullName>
    </submittedName>
</protein>
<dbReference type="HOGENOM" id="CLU_089359_0_0_1"/>
<evidence type="ECO:0000313" key="2">
    <source>
        <dbReference type="EMBL" id="KIJ92140.1"/>
    </source>
</evidence>
<feature type="compositionally biased region" description="Polar residues" evidence="1">
    <location>
        <begin position="28"/>
        <end position="45"/>
    </location>
</feature>
<accession>A0A0C9WNQ0</accession>
<dbReference type="AlphaFoldDB" id="A0A0C9WNQ0"/>
<dbReference type="EMBL" id="KN838933">
    <property type="protein sequence ID" value="KIJ92140.1"/>
    <property type="molecule type" value="Genomic_DNA"/>
</dbReference>
<name>A0A0C9WNQ0_9AGAR</name>
<sequence length="209" mass="22955">MTTTSGFAGTHHPHGHTEYAPPVLRASSPASSVGTSYGQDQTDLSDTELSQAEFEAKWEERLQLRMPMREEIAAEVDPLVPRPTNEVDQRAMCDAILHNLRLHIQKLEENEIFERTLLRGSQAALEPQPTTTDIDLLMKGMMGPAMALDSRYQYRRKAGMMAPSSQAVTNGPWNNYGVTTTPPNANANASDGVSGTTVGKRSRGDRSRT</sequence>
<feature type="region of interest" description="Disordered" evidence="1">
    <location>
        <begin position="163"/>
        <end position="209"/>
    </location>
</feature>
<feature type="compositionally biased region" description="Polar residues" evidence="1">
    <location>
        <begin position="163"/>
        <end position="199"/>
    </location>
</feature>
<feature type="region of interest" description="Disordered" evidence="1">
    <location>
        <begin position="1"/>
        <end position="45"/>
    </location>
</feature>
<evidence type="ECO:0000256" key="1">
    <source>
        <dbReference type="SAM" id="MobiDB-lite"/>
    </source>
</evidence>
<evidence type="ECO:0000313" key="3">
    <source>
        <dbReference type="Proteomes" id="UP000054477"/>
    </source>
</evidence>
<gene>
    <name evidence="2" type="ORF">K443DRAFT_114036</name>
</gene>
<dbReference type="Proteomes" id="UP000054477">
    <property type="component" value="Unassembled WGS sequence"/>
</dbReference>
<organism evidence="2 3">
    <name type="scientific">Laccaria amethystina LaAM-08-1</name>
    <dbReference type="NCBI Taxonomy" id="1095629"/>
    <lineage>
        <taxon>Eukaryota</taxon>
        <taxon>Fungi</taxon>
        <taxon>Dikarya</taxon>
        <taxon>Basidiomycota</taxon>
        <taxon>Agaricomycotina</taxon>
        <taxon>Agaricomycetes</taxon>
        <taxon>Agaricomycetidae</taxon>
        <taxon>Agaricales</taxon>
        <taxon>Agaricineae</taxon>
        <taxon>Hydnangiaceae</taxon>
        <taxon>Laccaria</taxon>
    </lineage>
</organism>
<dbReference type="OrthoDB" id="3227715at2759"/>
<dbReference type="STRING" id="1095629.A0A0C9WNQ0"/>
<keyword evidence="3" id="KW-1185">Reference proteome</keyword>
<reference evidence="3" key="2">
    <citation type="submission" date="2015-01" db="EMBL/GenBank/DDBJ databases">
        <title>Evolutionary Origins and Diversification of the Mycorrhizal Mutualists.</title>
        <authorList>
            <consortium name="DOE Joint Genome Institute"/>
            <consortium name="Mycorrhizal Genomics Consortium"/>
            <person name="Kohler A."/>
            <person name="Kuo A."/>
            <person name="Nagy L.G."/>
            <person name="Floudas D."/>
            <person name="Copeland A."/>
            <person name="Barry K.W."/>
            <person name="Cichocki N."/>
            <person name="Veneault-Fourrey C."/>
            <person name="LaButti K."/>
            <person name="Lindquist E.A."/>
            <person name="Lipzen A."/>
            <person name="Lundell T."/>
            <person name="Morin E."/>
            <person name="Murat C."/>
            <person name="Riley R."/>
            <person name="Ohm R."/>
            <person name="Sun H."/>
            <person name="Tunlid A."/>
            <person name="Henrissat B."/>
            <person name="Grigoriev I.V."/>
            <person name="Hibbett D.S."/>
            <person name="Martin F."/>
        </authorList>
    </citation>
    <scope>NUCLEOTIDE SEQUENCE [LARGE SCALE GENOMIC DNA]</scope>
    <source>
        <strain evidence="3">LaAM-08-1</strain>
    </source>
</reference>